<keyword evidence="3 5" id="KW-1133">Transmembrane helix</keyword>
<dbReference type="GO" id="GO:0008610">
    <property type="term" value="P:lipid biosynthetic process"/>
    <property type="evidence" value="ECO:0007669"/>
    <property type="project" value="InterPro"/>
</dbReference>
<evidence type="ECO:0000313" key="8">
    <source>
        <dbReference type="Proteomes" id="UP000246121"/>
    </source>
</evidence>
<dbReference type="VEuPathDB" id="TriTrypDB:Tc_MARK_1648"/>
<organism evidence="7 8">
    <name type="scientific">Trypanosoma cruzi</name>
    <dbReference type="NCBI Taxonomy" id="5693"/>
    <lineage>
        <taxon>Eukaryota</taxon>
        <taxon>Discoba</taxon>
        <taxon>Euglenozoa</taxon>
        <taxon>Kinetoplastea</taxon>
        <taxon>Metakinetoplastina</taxon>
        <taxon>Trypanosomatida</taxon>
        <taxon>Trypanosomatidae</taxon>
        <taxon>Trypanosoma</taxon>
        <taxon>Schizotrypanum</taxon>
    </lineage>
</organism>
<evidence type="ECO:0000259" key="6">
    <source>
        <dbReference type="Pfam" id="PF04116"/>
    </source>
</evidence>
<dbReference type="VEuPathDB" id="TriTrypDB:TCDM_05525"/>
<dbReference type="VEuPathDB" id="TriTrypDB:C4B63_44g207"/>
<evidence type="ECO:0000256" key="3">
    <source>
        <dbReference type="ARBA" id="ARBA00022989"/>
    </source>
</evidence>
<protein>
    <submittedName>
        <fullName evidence="7">Putative C-5 sterol desaturase</fullName>
    </submittedName>
</protein>
<dbReference type="VEuPathDB" id="TriTrypDB:TcCLB.511339.20"/>
<dbReference type="AlphaFoldDB" id="A0A2V2V3X8"/>
<evidence type="ECO:0000256" key="5">
    <source>
        <dbReference type="SAM" id="Phobius"/>
    </source>
</evidence>
<dbReference type="PANTHER" id="PTHR11863">
    <property type="entry name" value="STEROL DESATURASE"/>
    <property type="match status" value="1"/>
</dbReference>
<feature type="domain" description="Fatty acid hydroxylase" evidence="6">
    <location>
        <begin position="132"/>
        <end position="266"/>
    </location>
</feature>
<feature type="transmembrane region" description="Helical" evidence="5">
    <location>
        <begin position="124"/>
        <end position="149"/>
    </location>
</feature>
<sequence>MIFFISTPSEAQPRLVEDTEGAREGSFGKMSALAFDVVLTGVIYLGFSFYERVVCPLVGSVVKDRLPDRPQCLRSLTVRDKIYINFAKVVTALFVYHTYQFIVRTEVSGMCVDFMDGPAVLRSVAWMPLHLVALFIVYDFFYTLFHWALHWPPIYPLVHKHHHRQVTPFRGVDDAINVHPFEYVTGEYLHLFSLYLLSRVTPVGQLHALTAVVFIFVGGTLAGLNHTRVDLHIPYVFNVRAHDLHHLQFKYNYCQYITLWDWVFGTFKSAPNVPKVARE</sequence>
<feature type="transmembrane region" description="Helical" evidence="5">
    <location>
        <begin position="206"/>
        <end position="224"/>
    </location>
</feature>
<dbReference type="EMBL" id="PRFA01000044">
    <property type="protein sequence ID" value="PWU91255.1"/>
    <property type="molecule type" value="Genomic_DNA"/>
</dbReference>
<comment type="subcellular location">
    <subcellularLocation>
        <location evidence="1">Membrane</location>
    </subcellularLocation>
</comment>
<evidence type="ECO:0000256" key="4">
    <source>
        <dbReference type="ARBA" id="ARBA00023136"/>
    </source>
</evidence>
<dbReference type="Pfam" id="PF04116">
    <property type="entry name" value="FA_hydroxylase"/>
    <property type="match status" value="1"/>
</dbReference>
<dbReference type="InterPro" id="IPR006694">
    <property type="entry name" value="Fatty_acid_hydroxylase"/>
</dbReference>
<dbReference type="VEuPathDB" id="TriTrypDB:TcBrA4_0033980"/>
<name>A0A2V2V3X8_TRYCR</name>
<dbReference type="GO" id="GO:0005506">
    <property type="term" value="F:iron ion binding"/>
    <property type="evidence" value="ECO:0007669"/>
    <property type="project" value="InterPro"/>
</dbReference>
<dbReference type="VEuPathDB" id="TriTrypDB:TcCLB.509235.20"/>
<dbReference type="Proteomes" id="UP000246121">
    <property type="component" value="Unassembled WGS sequence"/>
</dbReference>
<dbReference type="VEuPathDB" id="TriTrypDB:TcYC6_0107190"/>
<accession>A0A2V2V3X8</accession>
<reference evidence="7 8" key="1">
    <citation type="journal article" date="2018" name="Microb. Genom.">
        <title>Expanding an expanded genome: long-read sequencing of Trypanosoma cruzi.</title>
        <authorList>
            <person name="Berna L."/>
            <person name="Rodriguez M."/>
            <person name="Chiribao M.L."/>
            <person name="Parodi-Talice A."/>
            <person name="Pita S."/>
            <person name="Rijo G."/>
            <person name="Alvarez-Valin F."/>
            <person name="Robello C."/>
        </authorList>
    </citation>
    <scope>NUCLEOTIDE SEQUENCE [LARGE SCALE GENOMIC DNA]</scope>
    <source>
        <strain evidence="7 8">Dm28c</strain>
    </source>
</reference>
<dbReference type="VEuPathDB" id="TriTrypDB:TcBrA4_0033960"/>
<dbReference type="InterPro" id="IPR050307">
    <property type="entry name" value="Sterol_Desaturase_Related"/>
</dbReference>
<keyword evidence="2 5" id="KW-0812">Transmembrane</keyword>
<feature type="transmembrane region" description="Helical" evidence="5">
    <location>
        <begin position="32"/>
        <end position="50"/>
    </location>
</feature>
<dbReference type="VEuPathDB" id="TriTrypDB:TcCL_NonESM04993"/>
<comment type="caution">
    <text evidence="7">The sequence shown here is derived from an EMBL/GenBank/DDBJ whole genome shotgun (WGS) entry which is preliminary data.</text>
</comment>
<dbReference type="VEuPathDB" id="TriTrypDB:BCY84_21613"/>
<evidence type="ECO:0000256" key="2">
    <source>
        <dbReference type="ARBA" id="ARBA00022692"/>
    </source>
</evidence>
<keyword evidence="4 5" id="KW-0472">Membrane</keyword>
<dbReference type="GO" id="GO:0016020">
    <property type="term" value="C:membrane"/>
    <property type="evidence" value="ECO:0007669"/>
    <property type="project" value="UniProtKB-SubCell"/>
</dbReference>
<dbReference type="VEuPathDB" id="TriTrypDB:TCSYLVIO_002977"/>
<dbReference type="VEuPathDB" id="TriTrypDB:TcG_04378"/>
<evidence type="ECO:0000313" key="7">
    <source>
        <dbReference type="EMBL" id="PWU91255.1"/>
    </source>
</evidence>
<gene>
    <name evidence="7" type="ORF">C4B63_44g207</name>
</gene>
<dbReference type="VEuPathDB" id="TriTrypDB:C3747_98g116"/>
<evidence type="ECO:0000256" key="1">
    <source>
        <dbReference type="ARBA" id="ARBA00004370"/>
    </source>
</evidence>
<proteinExistence type="predicted"/>
<dbReference type="GO" id="GO:0016491">
    <property type="term" value="F:oxidoreductase activity"/>
    <property type="evidence" value="ECO:0007669"/>
    <property type="project" value="InterPro"/>
</dbReference>